<dbReference type="InterPro" id="IPR027417">
    <property type="entry name" value="P-loop_NTPase"/>
</dbReference>
<dbReference type="PANTHER" id="PTHR41313">
    <property type="entry name" value="ADENINE-SPECIFIC METHYLTRANSFERASE"/>
    <property type="match status" value="1"/>
</dbReference>
<evidence type="ECO:0000313" key="4">
    <source>
        <dbReference type="EMBL" id="MBC8597479.1"/>
    </source>
</evidence>
<dbReference type="Pfam" id="PF00271">
    <property type="entry name" value="Helicase_C"/>
    <property type="match status" value="1"/>
</dbReference>
<feature type="domain" description="Helicase C-terminal" evidence="3">
    <location>
        <begin position="532"/>
        <end position="704"/>
    </location>
</feature>
<dbReference type="GO" id="GO:0005524">
    <property type="term" value="F:ATP binding"/>
    <property type="evidence" value="ECO:0007669"/>
    <property type="project" value="InterPro"/>
</dbReference>
<gene>
    <name evidence="4" type="ORF">H8706_11490</name>
</gene>
<keyword evidence="4" id="KW-0347">Helicase</keyword>
<sequence length="955" mass="109114">QSKIEVKYSNLTGEWNIQGKSADKGVKATNTYGTSRISAYKIIEDSLNLRDVRIFDYIYDENGNKVAKLNIKETTIAQQKQASIKQAFEDWIWKDPDRRDDLCKIYNVRFNSIRPREYDGSHITFNGINPEIALRKHQKDAVARIMYGGNSLLGHVVGAGKTWTMVAAAMESRRLGLCNKSLFVVPNHLTEQWASEFLQLYPAANILVATKKDFEMKNRKKFCGRIATGDYDAVIIGHSQFEKIPMSAERQKTILQNQLNEILDGIAEAKAENAERYTVKQMEKTKRGLETKIKKLNDQERKDDVVTFEEIGVDRVFVDEAHFYKNLFLYTKMRNVGGIAQTEAQKSSDLFMKTQYLDELTGGKGVIFATGTPVSNSMVELYTMQRYLQYKSLQERGLQHFDSWASTFGETVSAMELAPEGSGYRMKTRFAKFFNLPELIAMFKEVADIQTADMLNLPVPEVEYHNEVAEPTQFQKDMVADLGERAEEVRKRTVDPSVDNMLKITNDGRKLALDQRMINPMLPDDETSKVSVCAERVYEIWKDTADRKATQLLFCDLSTPKSDGTFSVYNSIREKLLQKGIPENEVAFIHDANTEVKKDELFKKVRSGDVRVLLGSTSKMGAGTNVQKLLYASHDLDCPWRPADLEQRAGRIIRQGNTNEKVHIYRYVTKGTFDTYMWQTVEQKQKFISQIFTSKSPVRVADDIDPTALSFAEIKALSTGNPHIKEKMELDMEVSKLKLIKSSFMSQIYDLEDKVIKYYPKKISEISARIKGLEKDIETAHKHPKIEDRFNTMTIDGFGYFEKEQAGKALIERCKKMTSEEPVLIGDYRGFSMELSFDSFQKQFYVSLKNELSHKVELGTDVFGNIQRIDNAIDGLEKRLEISKEELANTNTQFETAKAEAKRPFPQEAELQEKTKRLAAVEALLKMDKKDDNVIDTDVSDAQAPQQKREYAMAR</sequence>
<dbReference type="InterPro" id="IPR006935">
    <property type="entry name" value="Helicase/UvrB_N"/>
</dbReference>
<dbReference type="RefSeq" id="WP_262432753.1">
    <property type="nucleotide sequence ID" value="NZ_JACRTE010000035.1"/>
</dbReference>
<dbReference type="AlphaFoldDB" id="A0A926ITJ5"/>
<dbReference type="GO" id="GO:0004386">
    <property type="term" value="F:helicase activity"/>
    <property type="evidence" value="ECO:0007669"/>
    <property type="project" value="UniProtKB-KW"/>
</dbReference>
<feature type="region of interest" description="Disordered" evidence="2">
    <location>
        <begin position="934"/>
        <end position="955"/>
    </location>
</feature>
<evidence type="ECO:0000313" key="5">
    <source>
        <dbReference type="Proteomes" id="UP000647416"/>
    </source>
</evidence>
<dbReference type="Proteomes" id="UP000647416">
    <property type="component" value="Unassembled WGS sequence"/>
</dbReference>
<dbReference type="PANTHER" id="PTHR41313:SF1">
    <property type="entry name" value="DNA METHYLASE ADENINE-SPECIFIC DOMAIN-CONTAINING PROTEIN"/>
    <property type="match status" value="1"/>
</dbReference>
<keyword evidence="4" id="KW-0547">Nucleotide-binding</keyword>
<dbReference type="SMART" id="SM00490">
    <property type="entry name" value="HELICc"/>
    <property type="match status" value="1"/>
</dbReference>
<feature type="coiled-coil region" evidence="1">
    <location>
        <begin position="866"/>
        <end position="900"/>
    </location>
</feature>
<dbReference type="GO" id="GO:0016787">
    <property type="term" value="F:hydrolase activity"/>
    <property type="evidence" value="ECO:0007669"/>
    <property type="project" value="InterPro"/>
</dbReference>
<keyword evidence="4" id="KW-0378">Hydrolase</keyword>
<dbReference type="PROSITE" id="PS51194">
    <property type="entry name" value="HELICASE_CTER"/>
    <property type="match status" value="1"/>
</dbReference>
<dbReference type="InterPro" id="IPR001650">
    <property type="entry name" value="Helicase_C-like"/>
</dbReference>
<keyword evidence="5" id="KW-1185">Reference proteome</keyword>
<keyword evidence="1" id="KW-0175">Coiled coil</keyword>
<feature type="non-terminal residue" evidence="4">
    <location>
        <position position="1"/>
    </location>
</feature>
<dbReference type="GO" id="GO:0003677">
    <property type="term" value="F:DNA binding"/>
    <property type="evidence" value="ECO:0007669"/>
    <property type="project" value="InterPro"/>
</dbReference>
<accession>A0A926ITJ5</accession>
<reference evidence="4" key="1">
    <citation type="submission" date="2020-08" db="EMBL/GenBank/DDBJ databases">
        <title>Genome public.</title>
        <authorList>
            <person name="Liu C."/>
            <person name="Sun Q."/>
        </authorList>
    </citation>
    <scope>NUCLEOTIDE SEQUENCE</scope>
    <source>
        <strain evidence="4">NSJ-50</strain>
    </source>
</reference>
<dbReference type="EMBL" id="JACRTE010000035">
    <property type="protein sequence ID" value="MBC8597479.1"/>
    <property type="molecule type" value="Genomic_DNA"/>
</dbReference>
<dbReference type="SMART" id="SM00487">
    <property type="entry name" value="DEXDc"/>
    <property type="match status" value="1"/>
</dbReference>
<dbReference type="Pfam" id="PF04851">
    <property type="entry name" value="ResIII"/>
    <property type="match status" value="1"/>
</dbReference>
<protein>
    <submittedName>
        <fullName evidence="4">DEAD/DEAH box helicase family protein</fullName>
    </submittedName>
</protein>
<proteinExistence type="predicted"/>
<comment type="caution">
    <text evidence="4">The sequence shown here is derived from an EMBL/GenBank/DDBJ whole genome shotgun (WGS) entry which is preliminary data.</text>
</comment>
<evidence type="ECO:0000256" key="1">
    <source>
        <dbReference type="SAM" id="Coils"/>
    </source>
</evidence>
<evidence type="ECO:0000259" key="3">
    <source>
        <dbReference type="PROSITE" id="PS51194"/>
    </source>
</evidence>
<evidence type="ECO:0000256" key="2">
    <source>
        <dbReference type="SAM" id="MobiDB-lite"/>
    </source>
</evidence>
<dbReference type="InterPro" id="IPR052933">
    <property type="entry name" value="DNA_Protect_Modify"/>
</dbReference>
<name>A0A926ITJ5_9FIRM</name>
<dbReference type="SUPFAM" id="SSF52540">
    <property type="entry name" value="P-loop containing nucleoside triphosphate hydrolases"/>
    <property type="match status" value="2"/>
</dbReference>
<keyword evidence="4" id="KW-0067">ATP-binding</keyword>
<feature type="coiled-coil region" evidence="1">
    <location>
        <begin position="252"/>
        <end position="302"/>
    </location>
</feature>
<organism evidence="4 5">
    <name type="scientific">Qingrenia yutianensis</name>
    <dbReference type="NCBI Taxonomy" id="2763676"/>
    <lineage>
        <taxon>Bacteria</taxon>
        <taxon>Bacillati</taxon>
        <taxon>Bacillota</taxon>
        <taxon>Clostridia</taxon>
        <taxon>Eubacteriales</taxon>
        <taxon>Oscillospiraceae</taxon>
        <taxon>Qingrenia</taxon>
    </lineage>
</organism>
<dbReference type="Gene3D" id="3.40.50.300">
    <property type="entry name" value="P-loop containing nucleotide triphosphate hydrolases"/>
    <property type="match status" value="2"/>
</dbReference>
<dbReference type="InterPro" id="IPR014001">
    <property type="entry name" value="Helicase_ATP-bd"/>
</dbReference>